<name>A0ABX0QFL1_9BACT</name>
<evidence type="ECO:0008006" key="4">
    <source>
        <dbReference type="Google" id="ProtNLM"/>
    </source>
</evidence>
<feature type="transmembrane region" description="Helical" evidence="1">
    <location>
        <begin position="89"/>
        <end position="110"/>
    </location>
</feature>
<gene>
    <name evidence="2" type="ORF">F7231_01570</name>
</gene>
<keyword evidence="3" id="KW-1185">Reference proteome</keyword>
<comment type="caution">
    <text evidence="2">The sequence shown here is derived from an EMBL/GenBank/DDBJ whole genome shotgun (WGS) entry which is preliminary data.</text>
</comment>
<reference evidence="3" key="2">
    <citation type="submission" date="2023-07" db="EMBL/GenBank/DDBJ databases">
        <authorList>
            <person name="Jung D.-H."/>
        </authorList>
    </citation>
    <scope>NUCLEOTIDE SEQUENCE [LARGE SCALE GENOMIC DNA]</scope>
    <source>
        <strain evidence="3">JA-25</strain>
    </source>
</reference>
<organism evidence="2 3">
    <name type="scientific">Fibrivirga algicola</name>
    <dbReference type="NCBI Taxonomy" id="2950420"/>
    <lineage>
        <taxon>Bacteria</taxon>
        <taxon>Pseudomonadati</taxon>
        <taxon>Bacteroidota</taxon>
        <taxon>Cytophagia</taxon>
        <taxon>Cytophagales</taxon>
        <taxon>Spirosomataceae</taxon>
        <taxon>Fibrivirga</taxon>
    </lineage>
</organism>
<proteinExistence type="predicted"/>
<dbReference type="RefSeq" id="WP_166690671.1">
    <property type="nucleotide sequence ID" value="NZ_WAEL01000001.1"/>
</dbReference>
<evidence type="ECO:0000256" key="1">
    <source>
        <dbReference type="SAM" id="Phobius"/>
    </source>
</evidence>
<dbReference type="Proteomes" id="UP000606008">
    <property type="component" value="Unassembled WGS sequence"/>
</dbReference>
<evidence type="ECO:0000313" key="3">
    <source>
        <dbReference type="Proteomes" id="UP000606008"/>
    </source>
</evidence>
<sequence>MNRHPSIHTRNDQLSLDDLRAYQADQLSGPARHRVERLMLENPFYADALDGLEALQQVGGSLKSQTRDLHLALQERVQESATPRRLMPLWVTSLAASVLLVLAASVYLIVNTAKLQRARVEAVPHQPIEPGTVLIDPKDLGTPEVVATTPKASSVVAKSSPGKLSVRSGKVARKGHRRSEGRRVAALVPNVPALFTTDTCSFCVMNDEQPLLPRLDMDVPGRHSINTERAFLN</sequence>
<protein>
    <recommendedName>
        <fullName evidence="4">Zinc-finger domain-containing protein</fullName>
    </recommendedName>
</protein>
<keyword evidence="1" id="KW-1133">Transmembrane helix</keyword>
<accession>A0ABX0QFL1</accession>
<dbReference type="EMBL" id="WAEL01000001">
    <property type="protein sequence ID" value="NID08849.1"/>
    <property type="molecule type" value="Genomic_DNA"/>
</dbReference>
<evidence type="ECO:0000313" key="2">
    <source>
        <dbReference type="EMBL" id="NID08849.1"/>
    </source>
</evidence>
<keyword evidence="1" id="KW-0812">Transmembrane</keyword>
<reference evidence="3" key="1">
    <citation type="submission" date="2019-09" db="EMBL/GenBank/DDBJ databases">
        <authorList>
            <person name="Jung D.-H."/>
        </authorList>
    </citation>
    <scope>NUCLEOTIDE SEQUENCE [LARGE SCALE GENOMIC DNA]</scope>
    <source>
        <strain evidence="3">JA-25</strain>
    </source>
</reference>
<keyword evidence="1" id="KW-0472">Membrane</keyword>